<reference evidence="1 2" key="1">
    <citation type="submission" date="2021-06" db="EMBL/GenBank/DDBJ databases">
        <authorList>
            <person name="Kallberg Y."/>
            <person name="Tangrot J."/>
            <person name="Rosling A."/>
        </authorList>
    </citation>
    <scope>NUCLEOTIDE SEQUENCE [LARGE SCALE GENOMIC DNA]</scope>
    <source>
        <strain evidence="1 2">120-4 pot B 10/14</strain>
    </source>
</reference>
<name>A0ABN7X5Q6_GIGMA</name>
<sequence>RILSNKQLNLSANYIDFILFTAIKHPLTIPIPQLSVVTE</sequence>
<proteinExistence type="predicted"/>
<evidence type="ECO:0000313" key="2">
    <source>
        <dbReference type="Proteomes" id="UP000789901"/>
    </source>
</evidence>
<dbReference type="Proteomes" id="UP000789901">
    <property type="component" value="Unassembled WGS sequence"/>
</dbReference>
<accession>A0ABN7X5Q6</accession>
<evidence type="ECO:0000313" key="1">
    <source>
        <dbReference type="EMBL" id="CAG8847963.1"/>
    </source>
</evidence>
<protein>
    <submittedName>
        <fullName evidence="1">39472_t:CDS:1</fullName>
    </submittedName>
</protein>
<comment type="caution">
    <text evidence="1">The sequence shown here is derived from an EMBL/GenBank/DDBJ whole genome shotgun (WGS) entry which is preliminary data.</text>
</comment>
<feature type="non-terminal residue" evidence="1">
    <location>
        <position position="1"/>
    </location>
</feature>
<organism evidence="1 2">
    <name type="scientific">Gigaspora margarita</name>
    <dbReference type="NCBI Taxonomy" id="4874"/>
    <lineage>
        <taxon>Eukaryota</taxon>
        <taxon>Fungi</taxon>
        <taxon>Fungi incertae sedis</taxon>
        <taxon>Mucoromycota</taxon>
        <taxon>Glomeromycotina</taxon>
        <taxon>Glomeromycetes</taxon>
        <taxon>Diversisporales</taxon>
        <taxon>Gigasporaceae</taxon>
        <taxon>Gigaspora</taxon>
    </lineage>
</organism>
<gene>
    <name evidence="1" type="ORF">GMARGA_LOCUS38941</name>
</gene>
<keyword evidence="2" id="KW-1185">Reference proteome</keyword>
<dbReference type="EMBL" id="CAJVQB010090043">
    <property type="protein sequence ID" value="CAG8847963.1"/>
    <property type="molecule type" value="Genomic_DNA"/>
</dbReference>